<feature type="transmembrane region" description="Helical" evidence="1">
    <location>
        <begin position="56"/>
        <end position="77"/>
    </location>
</feature>
<dbReference type="Proteomes" id="UP000239203">
    <property type="component" value="Unassembled WGS sequence"/>
</dbReference>
<evidence type="ECO:0000256" key="1">
    <source>
        <dbReference type="SAM" id="Phobius"/>
    </source>
</evidence>
<protein>
    <submittedName>
        <fullName evidence="2">Uncharacterized protein</fullName>
    </submittedName>
</protein>
<gene>
    <name evidence="2" type="ORF">CLV40_10133</name>
</gene>
<evidence type="ECO:0000313" key="2">
    <source>
        <dbReference type="EMBL" id="PPK70847.1"/>
    </source>
</evidence>
<proteinExistence type="predicted"/>
<dbReference type="EMBL" id="PTIX01000001">
    <property type="protein sequence ID" value="PPK70847.1"/>
    <property type="molecule type" value="Genomic_DNA"/>
</dbReference>
<accession>A0A2S6H0A9</accession>
<comment type="caution">
    <text evidence="2">The sequence shown here is derived from an EMBL/GenBank/DDBJ whole genome shotgun (WGS) entry which is preliminary data.</text>
</comment>
<evidence type="ECO:0000313" key="3">
    <source>
        <dbReference type="Proteomes" id="UP000239203"/>
    </source>
</evidence>
<keyword evidence="1" id="KW-0472">Membrane</keyword>
<keyword evidence="3" id="KW-1185">Reference proteome</keyword>
<sequence>MWLRWARGVVAAIGLALLGLALVVWWVAEDALAPGSGGYAITQCLGGPCTPPEISGTALALIVVSAALGLAALAAVVRDVARR</sequence>
<organism evidence="2 3">
    <name type="scientific">Actinokineospora auranticolor</name>
    <dbReference type="NCBI Taxonomy" id="155976"/>
    <lineage>
        <taxon>Bacteria</taxon>
        <taxon>Bacillati</taxon>
        <taxon>Actinomycetota</taxon>
        <taxon>Actinomycetes</taxon>
        <taxon>Pseudonocardiales</taxon>
        <taxon>Pseudonocardiaceae</taxon>
        <taxon>Actinokineospora</taxon>
    </lineage>
</organism>
<keyword evidence="1" id="KW-0812">Transmembrane</keyword>
<dbReference type="AlphaFoldDB" id="A0A2S6H0A9"/>
<name>A0A2S6H0A9_9PSEU</name>
<reference evidence="2 3" key="1">
    <citation type="submission" date="2018-02" db="EMBL/GenBank/DDBJ databases">
        <title>Genomic Encyclopedia of Archaeal and Bacterial Type Strains, Phase II (KMG-II): from individual species to whole genera.</title>
        <authorList>
            <person name="Goeker M."/>
        </authorList>
    </citation>
    <scope>NUCLEOTIDE SEQUENCE [LARGE SCALE GENOMIC DNA]</scope>
    <source>
        <strain evidence="2 3">YU 961-1</strain>
    </source>
</reference>
<dbReference type="RefSeq" id="WP_104475707.1">
    <property type="nucleotide sequence ID" value="NZ_CP154825.1"/>
</dbReference>
<keyword evidence="1" id="KW-1133">Transmembrane helix</keyword>